<evidence type="ECO:0000313" key="2">
    <source>
        <dbReference type="EMBL" id="CAH1056936.1"/>
    </source>
</evidence>
<evidence type="ECO:0000256" key="1">
    <source>
        <dbReference type="SAM" id="Phobius"/>
    </source>
</evidence>
<keyword evidence="1" id="KW-0812">Transmembrane</keyword>
<keyword evidence="1" id="KW-1133">Transmembrane helix</keyword>
<evidence type="ECO:0000313" key="3">
    <source>
        <dbReference type="Proteomes" id="UP000838749"/>
    </source>
</evidence>
<proteinExistence type="predicted"/>
<feature type="transmembrane region" description="Helical" evidence="1">
    <location>
        <begin position="21"/>
        <end position="41"/>
    </location>
</feature>
<name>A0ABM9BEU3_9BACL</name>
<sequence length="85" mass="9722">MNGIYLLPSKEGDVRGYKKINLFWGAASTLIWAVLMFVSDLREAGDLDIAKSIMSILVGSFIFFKGITWMQWFIIKRSNKDTDKI</sequence>
<reference evidence="2" key="1">
    <citation type="submission" date="2021-12" db="EMBL/GenBank/DDBJ databases">
        <authorList>
            <person name="Criscuolo A."/>
        </authorList>
    </citation>
    <scope>NUCLEOTIDE SEQUENCE</scope>
    <source>
        <strain evidence="2">CIP111894</strain>
    </source>
</reference>
<keyword evidence="3" id="KW-1185">Reference proteome</keyword>
<comment type="caution">
    <text evidence="2">The sequence shown here is derived from an EMBL/GenBank/DDBJ whole genome shotgun (WGS) entry which is preliminary data.</text>
</comment>
<gene>
    <name evidence="2" type="ORF">PAECIP111894_03091</name>
</gene>
<feature type="transmembrane region" description="Helical" evidence="1">
    <location>
        <begin position="53"/>
        <end position="75"/>
    </location>
</feature>
<protein>
    <submittedName>
        <fullName evidence="2">Uncharacterized protein</fullName>
    </submittedName>
</protein>
<dbReference type="EMBL" id="CAKMAB010000015">
    <property type="protein sequence ID" value="CAH1056936.1"/>
    <property type="molecule type" value="Genomic_DNA"/>
</dbReference>
<organism evidence="2 3">
    <name type="scientific">Paenibacillus pseudetheri</name>
    <dbReference type="NCBI Taxonomy" id="2897682"/>
    <lineage>
        <taxon>Bacteria</taxon>
        <taxon>Bacillati</taxon>
        <taxon>Bacillota</taxon>
        <taxon>Bacilli</taxon>
        <taxon>Bacillales</taxon>
        <taxon>Paenibacillaceae</taxon>
        <taxon>Paenibacillus</taxon>
    </lineage>
</organism>
<keyword evidence="1" id="KW-0472">Membrane</keyword>
<accession>A0ABM9BEU3</accession>
<dbReference type="Proteomes" id="UP000838749">
    <property type="component" value="Unassembled WGS sequence"/>
</dbReference>
<dbReference type="RefSeq" id="WP_234535281.1">
    <property type="nucleotide sequence ID" value="NZ_CAKMAB010000015.1"/>
</dbReference>